<accession>A0A2S8BBA3</accession>
<dbReference type="PROSITE" id="PS50930">
    <property type="entry name" value="HTH_LYTTR"/>
    <property type="match status" value="1"/>
</dbReference>
<dbReference type="AlphaFoldDB" id="A0A2S8BBA3"/>
<evidence type="ECO:0000256" key="1">
    <source>
        <dbReference type="SAM" id="Phobius"/>
    </source>
</evidence>
<feature type="domain" description="HTH LytTR-type" evidence="2">
    <location>
        <begin position="190"/>
        <end position="287"/>
    </location>
</feature>
<keyword evidence="1" id="KW-0472">Membrane</keyword>
<keyword evidence="1" id="KW-0812">Transmembrane</keyword>
<evidence type="ECO:0000313" key="3">
    <source>
        <dbReference type="EMBL" id="PQM29529.1"/>
    </source>
</evidence>
<evidence type="ECO:0000259" key="2">
    <source>
        <dbReference type="PROSITE" id="PS50930"/>
    </source>
</evidence>
<dbReference type="EMBL" id="PHFW01000001">
    <property type="protein sequence ID" value="PQM29529.1"/>
    <property type="molecule type" value="Genomic_DNA"/>
</dbReference>
<organism evidence="3 4">
    <name type="scientific">Sphingopyxis lindanitolerans</name>
    <dbReference type="NCBI Taxonomy" id="2054227"/>
    <lineage>
        <taxon>Bacteria</taxon>
        <taxon>Pseudomonadati</taxon>
        <taxon>Pseudomonadota</taxon>
        <taxon>Alphaproteobacteria</taxon>
        <taxon>Sphingomonadales</taxon>
        <taxon>Sphingomonadaceae</taxon>
        <taxon>Sphingopyxis</taxon>
    </lineage>
</organism>
<dbReference type="GO" id="GO:0003677">
    <property type="term" value="F:DNA binding"/>
    <property type="evidence" value="ECO:0007669"/>
    <property type="project" value="InterPro"/>
</dbReference>
<comment type="caution">
    <text evidence="3">The sequence shown here is derived from an EMBL/GenBank/DDBJ whole genome shotgun (WGS) entry which is preliminary data.</text>
</comment>
<reference evidence="4" key="1">
    <citation type="submission" date="2017-11" db="EMBL/GenBank/DDBJ databases">
        <title>The complete genome sequence of Sphingopyxis pomeranensis sp. nov. strain WS5A3p.</title>
        <authorList>
            <person name="Kaminski M.A."/>
        </authorList>
    </citation>
    <scope>NUCLEOTIDE SEQUENCE [LARGE SCALE GENOMIC DNA]</scope>
    <source>
        <strain evidence="4">WS5A3p</strain>
    </source>
</reference>
<dbReference type="SMART" id="SM00850">
    <property type="entry name" value="LytTR"/>
    <property type="match status" value="1"/>
</dbReference>
<keyword evidence="1" id="KW-1133">Transmembrane helix</keyword>
<feature type="transmembrane region" description="Helical" evidence="1">
    <location>
        <begin position="20"/>
        <end position="40"/>
    </location>
</feature>
<gene>
    <name evidence="3" type="ORF">CVO77_00995</name>
</gene>
<name>A0A2S8BBA3_9SPHN</name>
<feature type="transmembrane region" description="Helical" evidence="1">
    <location>
        <begin position="52"/>
        <end position="77"/>
    </location>
</feature>
<evidence type="ECO:0000313" key="4">
    <source>
        <dbReference type="Proteomes" id="UP000238954"/>
    </source>
</evidence>
<proteinExistence type="predicted"/>
<keyword evidence="4" id="KW-1185">Reference proteome</keyword>
<dbReference type="InterPro" id="IPR007492">
    <property type="entry name" value="LytTR_DNA-bd_dom"/>
</dbReference>
<dbReference type="Pfam" id="PF04397">
    <property type="entry name" value="LytTR"/>
    <property type="match status" value="1"/>
</dbReference>
<protein>
    <recommendedName>
        <fullName evidence="2">HTH LytTR-type domain-containing protein</fullName>
    </recommendedName>
</protein>
<dbReference type="Gene3D" id="2.40.50.1020">
    <property type="entry name" value="LytTr DNA-binding domain"/>
    <property type="match status" value="1"/>
</dbReference>
<sequence>MGIPAPTTLPIGRVPVQPSLLLYVILPLVLLALPLALFRVTTGLDSSLILSLFFWSATVIVGWLSAAFGSTLIYRLCARWRPPLWAITLAGPIIAALLLHRPIAEILSLAHSFQVPGPDFGQPAPLRLEWQSLDRFFRNLAPGTISWVALNYIFDRLLGIPRYRYDVPGAEARAGGRDERPVKAMPQLFDRVAPAERGRLLAIRAEDHYVRIYTDAGEGMTLLRLSDAIMMAHPVAGMQIHRSIWVADDAIRAFRRAGHAGLVRLSNGLELPVSRSFCSSFERHIRMLGLA</sequence>
<dbReference type="Proteomes" id="UP000238954">
    <property type="component" value="Chromosome"/>
</dbReference>
<feature type="transmembrane region" description="Helical" evidence="1">
    <location>
        <begin position="84"/>
        <end position="103"/>
    </location>
</feature>